<evidence type="ECO:0000313" key="6">
    <source>
        <dbReference type="EMBL" id="MCG4611897.1"/>
    </source>
</evidence>
<dbReference type="Gene3D" id="1.20.1270.90">
    <property type="entry name" value="AF1782-like"/>
    <property type="match status" value="3"/>
</dbReference>
<dbReference type="Gene3D" id="3.90.70.10">
    <property type="entry name" value="Cysteine proteinases"/>
    <property type="match status" value="1"/>
</dbReference>
<organism evidence="6 7">
    <name type="scientific">Anaeromassilibacillus senegalensis</name>
    <dbReference type="NCBI Taxonomy" id="1673717"/>
    <lineage>
        <taxon>Bacteria</taxon>
        <taxon>Bacillati</taxon>
        <taxon>Bacillota</taxon>
        <taxon>Clostridia</taxon>
        <taxon>Eubacteriales</taxon>
        <taxon>Acutalibacteraceae</taxon>
        <taxon>Anaeromassilibacillus</taxon>
    </lineage>
</organism>
<dbReference type="RefSeq" id="WP_237967175.1">
    <property type="nucleotide sequence ID" value="NZ_JAKNHQ010000026.1"/>
</dbReference>
<feature type="region of interest" description="Disordered" evidence="3">
    <location>
        <begin position="953"/>
        <end position="975"/>
    </location>
</feature>
<dbReference type="Proteomes" id="UP001298681">
    <property type="component" value="Unassembled WGS sequence"/>
</dbReference>
<evidence type="ECO:0000313" key="7">
    <source>
        <dbReference type="Proteomes" id="UP001298681"/>
    </source>
</evidence>
<keyword evidence="7" id="KW-1185">Reference proteome</keyword>
<comment type="similarity">
    <text evidence="1">Belongs to the peptidase C1 family.</text>
</comment>
<dbReference type="Pfam" id="PF07554">
    <property type="entry name" value="FIVAR"/>
    <property type="match status" value="3"/>
</dbReference>
<dbReference type="SUPFAM" id="SSF54001">
    <property type="entry name" value="Cysteine proteinases"/>
    <property type="match status" value="1"/>
</dbReference>
<evidence type="ECO:0000256" key="1">
    <source>
        <dbReference type="ARBA" id="ARBA00008455"/>
    </source>
</evidence>
<dbReference type="InterPro" id="IPR000668">
    <property type="entry name" value="Peptidase_C1A_C"/>
</dbReference>
<evidence type="ECO:0000256" key="2">
    <source>
        <dbReference type="SAM" id="Coils"/>
    </source>
</evidence>
<sequence>MKTGNKIVSLLLACSMLAASFAGTTAFAASDKPTPVEGEIETGAVMGYSHSGMDTSYMLDAAAKPRMLSRAARSAQEELPAAYNTIDAGRVTTQVRDQAGWGTCWAFAATGSIASSLYDELQENTPVLSPAHLAYFAFHGKANPEDPADKTDGDTYLPYEYDESMINDDYREYVGGGNTFCSTATFTRGVGPALEEVAPYPDPFYEVDKTPWLDLDPSIQFEQAYRLDDSIYLPTKNADGELDTTAIKKALMENGGSLVVAYDSSGTRAFYYEEEYQPAMIGDDGNGNKVIMTHYTGSDFGDCNHAVQIVGWDDNIPKEYFQDAQGNSPEHDGGWLIRNSWGDWSYMHGYFYMSYDEGTITEVSQYQVGDADEFDHTYQYDGTGWSMSAGAEDKATAVPMANIFTATSDETLRAVSFYTTDANAEYSIQVYTDTNNYNPTSGNKAYAEPQTGTEQYPGYHTVYLDEPVNLKEGENYAVVVTMQNPLGRAYPVACEMNATLDNFRVQAAIDNHQSFISIDGGKSWIDLADVGENYTAHSKRVDPNSQNQEDWTGNIEPGTSGVNIEVAGDFDGDVWDNLANVCLKAFTTEGNDEDAVTPAEAKLLTITYDPTVTMQVSGAADDVVNTAGAYIGKVVSGEELTLSFAPVVPGREITGVTVNGEAVEDFDKNLFTYSLTMGEENMAVDIEFSVVNKITLNAALQLAKEAQKSDEYEAALSDVQEALDKAIANGEEVAASTTATQEEIDDAWNLLFDAVQALQFQNGNMAGLQAVLDLANSLQKEDFTQASWDAMVAVRDEAQAMVDAQDSLQQDIDEMTQALADALNALEPATALDQLQALVDTANGYAADDYIQNDAWDTFEAALEKAEALLASTDPSQEDVTAMIVELSTAMAEIRLVPDKSKLEDLIAKTEGSTDATVKALRTQAIALLANDLATQEEVDALVEELEVAIENAGKPSGGNSSSGNKGSSSSNTSAGNVYAGEGTAVVTSSASVVTAAKSVVSDTTAPFVLKRGSAYCFKMTVVNGSTATPSFTVGNGSVLKTQYVAKVGNDYYFRVYAIGTPGQSTGVYTQMPGEAPVLQCAVTIG</sequence>
<keyword evidence="2" id="KW-0175">Coiled coil</keyword>
<dbReference type="PROSITE" id="PS00139">
    <property type="entry name" value="THIOL_PROTEASE_CYS"/>
    <property type="match status" value="1"/>
</dbReference>
<keyword evidence="4" id="KW-0732">Signal</keyword>
<protein>
    <submittedName>
        <fullName evidence="6">Lectin like domain-containing protein</fullName>
    </submittedName>
</protein>
<dbReference type="CDD" id="cd02619">
    <property type="entry name" value="Peptidase_C1"/>
    <property type="match status" value="1"/>
</dbReference>
<reference evidence="6 7" key="1">
    <citation type="submission" date="2022-01" db="EMBL/GenBank/DDBJ databases">
        <title>Collection of gut derived symbiotic bacterial strains cultured from healthy donors.</title>
        <authorList>
            <person name="Lin H."/>
            <person name="Kohout C."/>
            <person name="Waligurski E."/>
            <person name="Pamer E.G."/>
        </authorList>
    </citation>
    <scope>NUCLEOTIDE SEQUENCE [LARGE SCALE GENOMIC DNA]</scope>
    <source>
        <strain evidence="6 7">DFI.7.58</strain>
    </source>
</reference>
<feature type="signal peptide" evidence="4">
    <location>
        <begin position="1"/>
        <end position="28"/>
    </location>
</feature>
<dbReference type="InterPro" id="IPR000169">
    <property type="entry name" value="Pept_cys_AS"/>
</dbReference>
<dbReference type="SMART" id="SM00645">
    <property type="entry name" value="Pept_C1"/>
    <property type="match status" value="1"/>
</dbReference>
<dbReference type="Pfam" id="PF00112">
    <property type="entry name" value="Peptidase_C1"/>
    <property type="match status" value="1"/>
</dbReference>
<feature type="coiled-coil region" evidence="2">
    <location>
        <begin position="702"/>
        <end position="729"/>
    </location>
</feature>
<name>A0ABS9MM69_9FIRM</name>
<feature type="domain" description="Peptidase C1A papain C-terminal" evidence="5">
    <location>
        <begin position="79"/>
        <end position="368"/>
    </location>
</feature>
<feature type="chain" id="PRO_5045758804" evidence="4">
    <location>
        <begin position="29"/>
        <end position="1086"/>
    </location>
</feature>
<proteinExistence type="inferred from homology"/>
<dbReference type="InterPro" id="IPR013128">
    <property type="entry name" value="Peptidase_C1A"/>
</dbReference>
<dbReference type="InterPro" id="IPR038765">
    <property type="entry name" value="Papain-like_cys_pep_sf"/>
</dbReference>
<dbReference type="PANTHER" id="PTHR12411">
    <property type="entry name" value="CYSTEINE PROTEASE FAMILY C1-RELATED"/>
    <property type="match status" value="1"/>
</dbReference>
<evidence type="ECO:0000256" key="4">
    <source>
        <dbReference type="SAM" id="SignalP"/>
    </source>
</evidence>
<accession>A0ABS9MM69</accession>
<gene>
    <name evidence="6" type="ORF">L0P57_13255</name>
</gene>
<dbReference type="InterPro" id="IPR040528">
    <property type="entry name" value="Lectin-like"/>
</dbReference>
<evidence type="ECO:0000259" key="5">
    <source>
        <dbReference type="SMART" id="SM00645"/>
    </source>
</evidence>
<dbReference type="Pfam" id="PF18560">
    <property type="entry name" value="Lectin_like"/>
    <property type="match status" value="1"/>
</dbReference>
<dbReference type="EMBL" id="JAKNHQ010000026">
    <property type="protein sequence ID" value="MCG4611897.1"/>
    <property type="molecule type" value="Genomic_DNA"/>
</dbReference>
<comment type="caution">
    <text evidence="6">The sequence shown here is derived from an EMBL/GenBank/DDBJ whole genome shotgun (WGS) entry which is preliminary data.</text>
</comment>
<evidence type="ECO:0000256" key="3">
    <source>
        <dbReference type="SAM" id="MobiDB-lite"/>
    </source>
</evidence>